<organism evidence="1 2">
    <name type="scientific">Streptomyces lomondensis</name>
    <dbReference type="NCBI Taxonomy" id="68229"/>
    <lineage>
        <taxon>Bacteria</taxon>
        <taxon>Bacillati</taxon>
        <taxon>Actinomycetota</taxon>
        <taxon>Actinomycetes</taxon>
        <taxon>Kitasatosporales</taxon>
        <taxon>Streptomycetaceae</taxon>
        <taxon>Streptomyces</taxon>
    </lineage>
</organism>
<proteinExistence type="predicted"/>
<keyword evidence="2" id="KW-1185">Reference proteome</keyword>
<name>A0ABQ2XMS3_9ACTN</name>
<comment type="caution">
    <text evidence="1">The sequence shown here is derived from an EMBL/GenBank/DDBJ whole genome shotgun (WGS) entry which is preliminary data.</text>
</comment>
<evidence type="ECO:0000313" key="2">
    <source>
        <dbReference type="Proteomes" id="UP000617743"/>
    </source>
</evidence>
<dbReference type="EMBL" id="BMWC01000011">
    <property type="protein sequence ID" value="GGX24031.1"/>
    <property type="molecule type" value="Genomic_DNA"/>
</dbReference>
<reference evidence="2" key="1">
    <citation type="journal article" date="2019" name="Int. J. Syst. Evol. Microbiol.">
        <title>The Global Catalogue of Microorganisms (GCM) 10K type strain sequencing project: providing services to taxonomists for standard genome sequencing and annotation.</title>
        <authorList>
            <consortium name="The Broad Institute Genomics Platform"/>
            <consortium name="The Broad Institute Genome Sequencing Center for Infectious Disease"/>
            <person name="Wu L."/>
            <person name="Ma J."/>
        </authorList>
    </citation>
    <scope>NUCLEOTIDE SEQUENCE [LARGE SCALE GENOMIC DNA]</scope>
    <source>
        <strain evidence="2">JCM 4866</strain>
    </source>
</reference>
<protein>
    <submittedName>
        <fullName evidence="1">Uncharacterized protein</fullName>
    </submittedName>
</protein>
<evidence type="ECO:0000313" key="1">
    <source>
        <dbReference type="EMBL" id="GGX24031.1"/>
    </source>
</evidence>
<accession>A0ABQ2XMS3</accession>
<dbReference type="Proteomes" id="UP000617743">
    <property type="component" value="Unassembled WGS sequence"/>
</dbReference>
<sequence length="99" mass="10818">MTSALATRFRSSIRFPFGAASDWCDDWTEPLVAPDLAADERMRLECVRLSAQGRIAPEIAKIVNRHVATGVPGCAGSSTADSMRWRMRPVRTGLRAALS</sequence>
<gene>
    <name evidence="1" type="ORF">GCM10010383_62940</name>
</gene>